<protein>
    <recommendedName>
        <fullName evidence="3">DUF1801 domain-containing protein</fullName>
    </recommendedName>
</protein>
<sequence length="125" mass="14432">MKTDLVEIFQTIRASLQPYAAKGFAVRNNTDAVYELWSEQEVEITGRKYDEVFFVSVCILKNSVGFYFMPVYIEPELKKLLQPDLLKLLKGKSCFHVTKLSDELLNQIVNALETGFTLYKQKGWV</sequence>
<evidence type="ECO:0008006" key="3">
    <source>
        <dbReference type="Google" id="ProtNLM"/>
    </source>
</evidence>
<evidence type="ECO:0000313" key="2">
    <source>
        <dbReference type="Proteomes" id="UP001336835"/>
    </source>
</evidence>
<dbReference type="RefSeq" id="WP_330106500.1">
    <property type="nucleotide sequence ID" value="NZ_JAZDQT010000001.1"/>
</dbReference>
<organism evidence="1 2">
    <name type="scientific">Pedobacter albus</name>
    <dbReference type="NCBI Taxonomy" id="3113905"/>
    <lineage>
        <taxon>Bacteria</taxon>
        <taxon>Pseudomonadati</taxon>
        <taxon>Bacteroidota</taxon>
        <taxon>Sphingobacteriia</taxon>
        <taxon>Sphingobacteriales</taxon>
        <taxon>Sphingobacteriaceae</taxon>
        <taxon>Pedobacter</taxon>
    </lineage>
</organism>
<reference evidence="1 2" key="1">
    <citation type="submission" date="2024-01" db="EMBL/GenBank/DDBJ databases">
        <title>Pedobacter sp. nov., isolated from fresh soil.</title>
        <authorList>
            <person name="Le N.T.T."/>
        </authorList>
    </citation>
    <scope>NUCLEOTIDE SEQUENCE [LARGE SCALE GENOMIC DNA]</scope>
    <source>
        <strain evidence="1 2">KR3-3</strain>
    </source>
</reference>
<name>A0ABU7I4D3_9SPHI</name>
<accession>A0ABU7I4D3</accession>
<gene>
    <name evidence="1" type="ORF">VRU48_03325</name>
</gene>
<keyword evidence="2" id="KW-1185">Reference proteome</keyword>
<dbReference type="EMBL" id="JAZDQT010000001">
    <property type="protein sequence ID" value="MEE1944124.1"/>
    <property type="molecule type" value="Genomic_DNA"/>
</dbReference>
<proteinExistence type="predicted"/>
<comment type="caution">
    <text evidence="1">The sequence shown here is derived from an EMBL/GenBank/DDBJ whole genome shotgun (WGS) entry which is preliminary data.</text>
</comment>
<evidence type="ECO:0000313" key="1">
    <source>
        <dbReference type="EMBL" id="MEE1944124.1"/>
    </source>
</evidence>
<dbReference type="Proteomes" id="UP001336835">
    <property type="component" value="Unassembled WGS sequence"/>
</dbReference>